<dbReference type="Pfam" id="PF04365">
    <property type="entry name" value="BrnT_toxin"/>
    <property type="match status" value="1"/>
</dbReference>
<sequence>MDELIFEWDPVKAELNYTKHKVTFEEAKSVFYDENAILIADPDHSSMDEDRFVMLGLSSELHMLVVCHCYRENDRIRIISARRANTLEAAQYGGK</sequence>
<evidence type="ECO:0000313" key="2">
    <source>
        <dbReference type="Proteomes" id="UP000182360"/>
    </source>
</evidence>
<protein>
    <submittedName>
        <fullName evidence="1">Uncharacterized protein</fullName>
    </submittedName>
</protein>
<dbReference type="AlphaFoldDB" id="A0A1H9GMP1"/>
<organism evidence="1 2">
    <name type="scientific">Treponema bryantii</name>
    <dbReference type="NCBI Taxonomy" id="163"/>
    <lineage>
        <taxon>Bacteria</taxon>
        <taxon>Pseudomonadati</taxon>
        <taxon>Spirochaetota</taxon>
        <taxon>Spirochaetia</taxon>
        <taxon>Spirochaetales</taxon>
        <taxon>Treponemataceae</taxon>
        <taxon>Treponema</taxon>
    </lineage>
</organism>
<reference evidence="1 2" key="1">
    <citation type="submission" date="2016-10" db="EMBL/GenBank/DDBJ databases">
        <authorList>
            <person name="de Groot N.N."/>
        </authorList>
    </citation>
    <scope>NUCLEOTIDE SEQUENCE [LARGE SCALE GENOMIC DNA]</scope>
    <source>
        <strain evidence="1 2">B25</strain>
    </source>
</reference>
<dbReference type="Gene3D" id="3.10.450.530">
    <property type="entry name" value="Ribonuclease toxin, BrnT, of type II toxin-antitoxin system"/>
    <property type="match status" value="1"/>
</dbReference>
<keyword evidence="2" id="KW-1185">Reference proteome</keyword>
<accession>A0A1H9GMP1</accession>
<evidence type="ECO:0000313" key="1">
    <source>
        <dbReference type="EMBL" id="SEQ51309.1"/>
    </source>
</evidence>
<dbReference type="InterPro" id="IPR007460">
    <property type="entry name" value="BrnT_toxin"/>
</dbReference>
<proteinExistence type="predicted"/>
<dbReference type="OrthoDB" id="9802417at2"/>
<dbReference type="Proteomes" id="UP000182360">
    <property type="component" value="Unassembled WGS sequence"/>
</dbReference>
<gene>
    <name evidence="1" type="ORF">SAMN04487977_10562</name>
</gene>
<dbReference type="RefSeq" id="WP_074643719.1">
    <property type="nucleotide sequence ID" value="NZ_FOFU01000005.1"/>
</dbReference>
<dbReference type="EMBL" id="FOFU01000005">
    <property type="protein sequence ID" value="SEQ51309.1"/>
    <property type="molecule type" value="Genomic_DNA"/>
</dbReference>
<dbReference type="InterPro" id="IPR038573">
    <property type="entry name" value="BrnT_sf"/>
</dbReference>
<name>A0A1H9GMP1_9SPIR</name>